<evidence type="ECO:0000313" key="2">
    <source>
        <dbReference type="Proteomes" id="UP000050920"/>
    </source>
</evidence>
<comment type="caution">
    <text evidence="1">The sequence shown here is derived from an EMBL/GenBank/DDBJ whole genome shotgun (WGS) entry which is preliminary data.</text>
</comment>
<reference evidence="1 2" key="1">
    <citation type="journal article" date="2015" name="Genome Announc.">
        <title>Expanding the biotechnology potential of lactobacilli through comparative genomics of 213 strains and associated genera.</title>
        <authorList>
            <person name="Sun Z."/>
            <person name="Harris H.M."/>
            <person name="McCann A."/>
            <person name="Guo C."/>
            <person name="Argimon S."/>
            <person name="Zhang W."/>
            <person name="Yang X."/>
            <person name="Jeffery I.B."/>
            <person name="Cooney J.C."/>
            <person name="Kagawa T.F."/>
            <person name="Liu W."/>
            <person name="Song Y."/>
            <person name="Salvetti E."/>
            <person name="Wrobel A."/>
            <person name="Rasinkangas P."/>
            <person name="Parkhill J."/>
            <person name="Rea M.C."/>
            <person name="O'Sullivan O."/>
            <person name="Ritari J."/>
            <person name="Douillard F.P."/>
            <person name="Paul Ross R."/>
            <person name="Yang R."/>
            <person name="Briner A.E."/>
            <person name="Felis G.E."/>
            <person name="de Vos W.M."/>
            <person name="Barrangou R."/>
            <person name="Klaenhammer T.R."/>
            <person name="Caufield P.W."/>
            <person name="Cui Y."/>
            <person name="Zhang H."/>
            <person name="O'Toole P.W."/>
        </authorList>
    </citation>
    <scope>NUCLEOTIDE SEQUENCE [LARGE SCALE GENOMIC DNA]</scope>
    <source>
        <strain evidence="1 2">DSM 21115</strain>
    </source>
</reference>
<keyword evidence="2" id="KW-1185">Reference proteome</keyword>
<dbReference type="AlphaFoldDB" id="A0A0R2NVV1"/>
<protein>
    <submittedName>
        <fullName evidence="1">Uncharacterized protein</fullName>
    </submittedName>
</protein>
<sequence>MVIWVFKFYAALKQRKLENKQFDRQVANEIEKNKKLAAEIDQRAAAIRKHVEDRMNIYSK</sequence>
<name>A0A0R2NVV1_9LACO</name>
<gene>
    <name evidence="1" type="ORF">DY78_GL002793</name>
</gene>
<proteinExistence type="predicted"/>
<evidence type="ECO:0000313" key="1">
    <source>
        <dbReference type="EMBL" id="KRO27891.1"/>
    </source>
</evidence>
<dbReference type="EMBL" id="AYGX02000063">
    <property type="protein sequence ID" value="KRO27891.1"/>
    <property type="molecule type" value="Genomic_DNA"/>
</dbReference>
<organism evidence="1 2">
    <name type="scientific">Lactiplantibacillus fabifermentans DSM 21115</name>
    <dbReference type="NCBI Taxonomy" id="1413187"/>
    <lineage>
        <taxon>Bacteria</taxon>
        <taxon>Bacillati</taxon>
        <taxon>Bacillota</taxon>
        <taxon>Bacilli</taxon>
        <taxon>Lactobacillales</taxon>
        <taxon>Lactobacillaceae</taxon>
        <taxon>Lactiplantibacillus</taxon>
    </lineage>
</organism>
<accession>A0A0R2NVV1</accession>
<dbReference type="Proteomes" id="UP000050920">
    <property type="component" value="Unassembled WGS sequence"/>
</dbReference>